<gene>
    <name evidence="5" type="primary">rpmE2</name>
    <name evidence="6" type="ordered locus">Isop_1857</name>
</gene>
<dbReference type="GO" id="GO:0003735">
    <property type="term" value="F:structural constituent of ribosome"/>
    <property type="evidence" value="ECO:0007669"/>
    <property type="project" value="InterPro"/>
</dbReference>
<dbReference type="InParanoid" id="E8R206"/>
<dbReference type="eggNOG" id="COG0254">
    <property type="taxonomic scope" value="Bacteria"/>
</dbReference>
<keyword evidence="7" id="KW-1185">Reference proteome</keyword>
<evidence type="ECO:0000256" key="1">
    <source>
        <dbReference type="ARBA" id="ARBA00008196"/>
    </source>
</evidence>
<organism evidence="6 7">
    <name type="scientific">Isosphaera pallida (strain ATCC 43644 / DSM 9630 / IS1B)</name>
    <dbReference type="NCBI Taxonomy" id="575540"/>
    <lineage>
        <taxon>Bacteria</taxon>
        <taxon>Pseudomonadati</taxon>
        <taxon>Planctomycetota</taxon>
        <taxon>Planctomycetia</taxon>
        <taxon>Isosphaerales</taxon>
        <taxon>Isosphaeraceae</taxon>
        <taxon>Isosphaera</taxon>
    </lineage>
</organism>
<name>E8R206_ISOPI</name>
<dbReference type="SUPFAM" id="SSF143800">
    <property type="entry name" value="L28p-like"/>
    <property type="match status" value="1"/>
</dbReference>
<dbReference type="InterPro" id="IPR042105">
    <property type="entry name" value="Ribosomal_bL31_sf"/>
</dbReference>
<comment type="subunit">
    <text evidence="2 5">Part of the 50S ribosomal subunit.</text>
</comment>
<dbReference type="NCBIfam" id="TIGR00105">
    <property type="entry name" value="L31"/>
    <property type="match status" value="1"/>
</dbReference>
<dbReference type="FunCoup" id="E8R206">
    <property type="interactions" value="69"/>
</dbReference>
<reference key="1">
    <citation type="submission" date="2010-11" db="EMBL/GenBank/DDBJ databases">
        <title>The complete sequence of chromosome of Isophaera pallida ATCC 43644.</title>
        <authorList>
            <consortium name="US DOE Joint Genome Institute (JGI-PGF)"/>
            <person name="Lucas S."/>
            <person name="Copeland A."/>
            <person name="Lapidus A."/>
            <person name="Bruce D."/>
            <person name="Goodwin L."/>
            <person name="Pitluck S."/>
            <person name="Kyrpides N."/>
            <person name="Mavromatis K."/>
            <person name="Pagani I."/>
            <person name="Ivanova N."/>
            <person name="Saunders E."/>
            <person name="Brettin T."/>
            <person name="Detter J.C."/>
            <person name="Han C."/>
            <person name="Tapia R."/>
            <person name="Land M."/>
            <person name="Hauser L."/>
            <person name="Markowitz V."/>
            <person name="Cheng J.-F."/>
            <person name="Hugenholtz P."/>
            <person name="Woyke T."/>
            <person name="Wu D."/>
            <person name="Eisen J.A."/>
        </authorList>
    </citation>
    <scope>NUCLEOTIDE SEQUENCE</scope>
    <source>
        <strain>ATCC 43644</strain>
    </source>
</reference>
<dbReference type="Gene3D" id="4.10.830.30">
    <property type="entry name" value="Ribosomal protein L31"/>
    <property type="match status" value="1"/>
</dbReference>
<keyword evidence="3 5" id="KW-0689">Ribosomal protein</keyword>
<accession>E8R206</accession>
<evidence type="ECO:0000256" key="3">
    <source>
        <dbReference type="ARBA" id="ARBA00022980"/>
    </source>
</evidence>
<dbReference type="InterPro" id="IPR034704">
    <property type="entry name" value="Ribosomal_bL28/bL31-like_sf"/>
</dbReference>
<proteinExistence type="inferred from homology"/>
<dbReference type="NCBIfam" id="NF002462">
    <property type="entry name" value="PRK01678.1"/>
    <property type="match status" value="1"/>
</dbReference>
<dbReference type="GO" id="GO:1990904">
    <property type="term" value="C:ribonucleoprotein complex"/>
    <property type="evidence" value="ECO:0007669"/>
    <property type="project" value="UniProtKB-KW"/>
</dbReference>
<dbReference type="PRINTS" id="PR01249">
    <property type="entry name" value="RIBOSOMALL31"/>
</dbReference>
<dbReference type="PROSITE" id="PS01143">
    <property type="entry name" value="RIBOSOMAL_L31"/>
    <property type="match status" value="1"/>
</dbReference>
<dbReference type="HOGENOM" id="CLU_114306_2_1_0"/>
<evidence type="ECO:0000256" key="2">
    <source>
        <dbReference type="ARBA" id="ARBA00011838"/>
    </source>
</evidence>
<reference evidence="6 7" key="2">
    <citation type="journal article" date="2011" name="Stand. Genomic Sci.">
        <title>Complete genome sequence of Isosphaera pallida type strain (IS1B).</title>
        <authorList>
            <consortium name="US DOE Joint Genome Institute (JGI-PGF)"/>
            <person name="Goker M."/>
            <person name="Cleland D."/>
            <person name="Saunders E."/>
            <person name="Lapidus A."/>
            <person name="Nolan M."/>
            <person name="Lucas S."/>
            <person name="Hammon N."/>
            <person name="Deshpande S."/>
            <person name="Cheng J.F."/>
            <person name="Tapia R."/>
            <person name="Han C."/>
            <person name="Goodwin L."/>
            <person name="Pitluck S."/>
            <person name="Liolios K."/>
            <person name="Pagani I."/>
            <person name="Ivanova N."/>
            <person name="Mavromatis K."/>
            <person name="Pati A."/>
            <person name="Chen A."/>
            <person name="Palaniappan K."/>
            <person name="Land M."/>
            <person name="Hauser L."/>
            <person name="Chang Y.J."/>
            <person name="Jeffries C.D."/>
            <person name="Detter J.C."/>
            <person name="Beck B."/>
            <person name="Woyke T."/>
            <person name="Bristow J."/>
            <person name="Eisen J.A."/>
            <person name="Markowitz V."/>
            <person name="Hugenholtz P."/>
            <person name="Kyrpides N.C."/>
            <person name="Klenk H.P."/>
        </authorList>
    </citation>
    <scope>NUCLEOTIDE SEQUENCE [LARGE SCALE GENOMIC DNA]</scope>
    <source>
        <strain evidence="7">ATCC 43644 / DSM 9630 / IS1B</strain>
    </source>
</reference>
<keyword evidence="4 5" id="KW-0687">Ribonucleoprotein</keyword>
<dbReference type="InterPro" id="IPR002150">
    <property type="entry name" value="Ribosomal_bL31"/>
</dbReference>
<dbReference type="RefSeq" id="WP_013564726.1">
    <property type="nucleotide sequence ID" value="NC_014962.1"/>
</dbReference>
<dbReference type="AlphaFoldDB" id="E8R206"/>
<dbReference type="PANTHER" id="PTHR33280">
    <property type="entry name" value="50S RIBOSOMAL PROTEIN L31, CHLOROPLASTIC"/>
    <property type="match status" value="1"/>
</dbReference>
<dbReference type="EMBL" id="CP002353">
    <property type="protein sequence ID" value="ADV62438.1"/>
    <property type="molecule type" value="Genomic_DNA"/>
</dbReference>
<protein>
    <recommendedName>
        <fullName evidence="5">Large ribosomal subunit protein bL31B</fullName>
    </recommendedName>
</protein>
<dbReference type="STRING" id="575540.Isop_1857"/>
<dbReference type="GO" id="GO:0005840">
    <property type="term" value="C:ribosome"/>
    <property type="evidence" value="ECO:0007669"/>
    <property type="project" value="UniProtKB-KW"/>
</dbReference>
<dbReference type="Proteomes" id="UP000008631">
    <property type="component" value="Chromosome"/>
</dbReference>
<dbReference type="InterPro" id="IPR027493">
    <property type="entry name" value="Ribosomal_bL31_B"/>
</dbReference>
<evidence type="ECO:0000256" key="5">
    <source>
        <dbReference type="HAMAP-Rule" id="MF_00502"/>
    </source>
</evidence>
<dbReference type="PANTHER" id="PTHR33280:SF1">
    <property type="entry name" value="LARGE RIBOSOMAL SUBUNIT PROTEIN BL31C"/>
    <property type="match status" value="1"/>
</dbReference>
<dbReference type="KEGG" id="ipa:Isop_1857"/>
<dbReference type="HAMAP" id="MF_00502">
    <property type="entry name" value="Ribosomal_bL31_2"/>
    <property type="match status" value="1"/>
</dbReference>
<evidence type="ECO:0000313" key="6">
    <source>
        <dbReference type="EMBL" id="ADV62438.1"/>
    </source>
</evidence>
<dbReference type="OrthoDB" id="9803251at2"/>
<evidence type="ECO:0000313" key="7">
    <source>
        <dbReference type="Proteomes" id="UP000008631"/>
    </source>
</evidence>
<dbReference type="GO" id="GO:0006412">
    <property type="term" value="P:translation"/>
    <property type="evidence" value="ECO:0007669"/>
    <property type="project" value="UniProtKB-UniRule"/>
</dbReference>
<evidence type="ECO:0000256" key="4">
    <source>
        <dbReference type="ARBA" id="ARBA00023274"/>
    </source>
</evidence>
<sequence>MKKDIHPNYREVVFHDASSGFRFLTRSTVKTNQKTVWEDGQEYPLVTVDVSAASHPFFTGQQKFVDAAGRVEKFRQKFGRASATGYGRKGKAKAETADAQS</sequence>
<comment type="similarity">
    <text evidence="1 5">Belongs to the bacterial ribosomal protein bL31 family. Type B subfamily.</text>
</comment>
<dbReference type="Pfam" id="PF01197">
    <property type="entry name" value="Ribosomal_L31"/>
    <property type="match status" value="1"/>
</dbReference>